<dbReference type="PANTHER" id="PTHR42872">
    <property type="entry name" value="PROTEIN-GLUTAMATE METHYLESTERASE/PROTEIN-GLUTAMINE GLUTAMINASE"/>
    <property type="match status" value="1"/>
</dbReference>
<dbReference type="PANTHER" id="PTHR42872:SF3">
    <property type="entry name" value="PROTEIN-GLUTAMATE METHYLESTERASE_PROTEIN-GLUTAMINE GLUTAMINASE 1"/>
    <property type="match status" value="1"/>
</dbReference>
<dbReference type="PROSITE" id="PS50110">
    <property type="entry name" value="RESPONSE_REGULATORY"/>
    <property type="match status" value="1"/>
</dbReference>
<comment type="catalytic activity">
    <reaction evidence="3">
        <text>[protein]-L-glutamate 5-O-methyl ester + H2O = L-glutamyl-[protein] + methanol + H(+)</text>
        <dbReference type="Rhea" id="RHEA:23236"/>
        <dbReference type="Rhea" id="RHEA-COMP:10208"/>
        <dbReference type="Rhea" id="RHEA-COMP:10311"/>
        <dbReference type="ChEBI" id="CHEBI:15377"/>
        <dbReference type="ChEBI" id="CHEBI:15378"/>
        <dbReference type="ChEBI" id="CHEBI:17790"/>
        <dbReference type="ChEBI" id="CHEBI:29973"/>
        <dbReference type="ChEBI" id="CHEBI:82795"/>
        <dbReference type="EC" id="3.1.1.61"/>
    </reaction>
</comment>
<evidence type="ECO:0000313" key="6">
    <source>
        <dbReference type="EMBL" id="KKN25742.1"/>
    </source>
</evidence>
<name>A0A0F9PMB8_9ZZZZ</name>
<sequence length="371" mass="41510">MSIRVLIAEDSSFQRKLIKEMLLTNEEISIVDLARNGREAIEKIAELNPDVLILDLVMPEVDGLTVFKFLSEHYPIPTIIFSAKNPATLDDSVQALLLGAFDFIIKPKGVWKEEFFKYKEKLISSVLYAAKIKRTYELRNDLIKKSIDKNALIEITSKREVWGKSEEISLKLPKVTLPPFKSNIVVIGTSTGGPRTLKSLLKKIHEDFPSPILIVQHMDAYFMKQFAESLDHLCKLQVVVAEDGEKIQPGMIYLSPGGKHMEINVINNQSYIKTFVGKPVNFCIPSVDVLFFSAAKTYKNHTLGIILTGLGEDGAAGLEAIRSQGGKTIAESEETCVLYGMPKAAAKRGAASLILPNYQIHEYMIKYARKY</sequence>
<dbReference type="SMART" id="SM00448">
    <property type="entry name" value="REC"/>
    <property type="match status" value="1"/>
</dbReference>
<dbReference type="InterPro" id="IPR011006">
    <property type="entry name" value="CheY-like_superfamily"/>
</dbReference>
<gene>
    <name evidence="6" type="ORF">LCGC14_0881670</name>
</gene>
<dbReference type="SUPFAM" id="SSF52172">
    <property type="entry name" value="CheY-like"/>
    <property type="match status" value="1"/>
</dbReference>
<reference evidence="6" key="1">
    <citation type="journal article" date="2015" name="Nature">
        <title>Complex archaea that bridge the gap between prokaryotes and eukaryotes.</title>
        <authorList>
            <person name="Spang A."/>
            <person name="Saw J.H."/>
            <person name="Jorgensen S.L."/>
            <person name="Zaremba-Niedzwiedzka K."/>
            <person name="Martijn J."/>
            <person name="Lind A.E."/>
            <person name="van Eijk R."/>
            <person name="Schleper C."/>
            <person name="Guy L."/>
            <person name="Ettema T.J."/>
        </authorList>
    </citation>
    <scope>NUCLEOTIDE SEQUENCE</scope>
</reference>
<dbReference type="SUPFAM" id="SSF52738">
    <property type="entry name" value="Methylesterase CheB, C-terminal domain"/>
    <property type="match status" value="1"/>
</dbReference>
<dbReference type="GO" id="GO:0005737">
    <property type="term" value="C:cytoplasm"/>
    <property type="evidence" value="ECO:0007669"/>
    <property type="project" value="InterPro"/>
</dbReference>
<dbReference type="AlphaFoldDB" id="A0A0F9PMB8"/>
<protein>
    <recommendedName>
        <fullName evidence="2">protein-glutamate methylesterase</fullName>
        <ecNumber evidence="2">3.1.1.61</ecNumber>
    </recommendedName>
</protein>
<dbReference type="CDD" id="cd16432">
    <property type="entry name" value="CheB_Rec"/>
    <property type="match status" value="1"/>
</dbReference>
<comment type="caution">
    <text evidence="6">The sequence shown here is derived from an EMBL/GenBank/DDBJ whole genome shotgun (WGS) entry which is preliminary data.</text>
</comment>
<dbReference type="EMBL" id="LAZR01002777">
    <property type="protein sequence ID" value="KKN25742.1"/>
    <property type="molecule type" value="Genomic_DNA"/>
</dbReference>
<dbReference type="GO" id="GO:0000156">
    <property type="term" value="F:phosphorelay response regulator activity"/>
    <property type="evidence" value="ECO:0007669"/>
    <property type="project" value="InterPro"/>
</dbReference>
<dbReference type="Pfam" id="PF00072">
    <property type="entry name" value="Response_reg"/>
    <property type="match status" value="1"/>
</dbReference>
<dbReference type="GO" id="GO:0006935">
    <property type="term" value="P:chemotaxis"/>
    <property type="evidence" value="ECO:0007669"/>
    <property type="project" value="InterPro"/>
</dbReference>
<dbReference type="PIRSF" id="PIRSF000876">
    <property type="entry name" value="RR_chemtxs_CheB"/>
    <property type="match status" value="1"/>
</dbReference>
<proteinExistence type="inferred from homology"/>
<dbReference type="InterPro" id="IPR035909">
    <property type="entry name" value="CheB_C"/>
</dbReference>
<dbReference type="InterPro" id="IPR001789">
    <property type="entry name" value="Sig_transdc_resp-reg_receiver"/>
</dbReference>
<dbReference type="Gene3D" id="3.40.50.2300">
    <property type="match status" value="1"/>
</dbReference>
<dbReference type="EC" id="3.1.1.61" evidence="2"/>
<dbReference type="InterPro" id="IPR000673">
    <property type="entry name" value="Sig_transdc_resp-reg_Me-estase"/>
</dbReference>
<dbReference type="HAMAP" id="MF_00099">
    <property type="entry name" value="CheB_chemtxs"/>
    <property type="match status" value="1"/>
</dbReference>
<evidence type="ECO:0000256" key="3">
    <source>
        <dbReference type="ARBA" id="ARBA00048267"/>
    </source>
</evidence>
<dbReference type="CDD" id="cd17541">
    <property type="entry name" value="REC_CheB-like"/>
    <property type="match status" value="1"/>
</dbReference>
<evidence type="ECO:0000256" key="1">
    <source>
        <dbReference type="ARBA" id="ARBA00022801"/>
    </source>
</evidence>
<evidence type="ECO:0000256" key="2">
    <source>
        <dbReference type="ARBA" id="ARBA00039140"/>
    </source>
</evidence>
<feature type="domain" description="CheB-type methylesterase" evidence="5">
    <location>
        <begin position="179"/>
        <end position="371"/>
    </location>
</feature>
<dbReference type="PROSITE" id="PS50122">
    <property type="entry name" value="CHEB"/>
    <property type="match status" value="1"/>
</dbReference>
<feature type="domain" description="Response regulatory" evidence="4">
    <location>
        <begin position="4"/>
        <end position="121"/>
    </location>
</feature>
<keyword evidence="1" id="KW-0378">Hydrolase</keyword>
<dbReference type="Pfam" id="PF01339">
    <property type="entry name" value="CheB_methylest"/>
    <property type="match status" value="1"/>
</dbReference>
<evidence type="ECO:0000259" key="4">
    <source>
        <dbReference type="PROSITE" id="PS50110"/>
    </source>
</evidence>
<dbReference type="InterPro" id="IPR008248">
    <property type="entry name" value="CheB-like"/>
</dbReference>
<dbReference type="NCBIfam" id="NF001965">
    <property type="entry name" value="PRK00742.1"/>
    <property type="match status" value="1"/>
</dbReference>
<organism evidence="6">
    <name type="scientific">marine sediment metagenome</name>
    <dbReference type="NCBI Taxonomy" id="412755"/>
    <lineage>
        <taxon>unclassified sequences</taxon>
        <taxon>metagenomes</taxon>
        <taxon>ecological metagenomes</taxon>
    </lineage>
</organism>
<accession>A0A0F9PMB8</accession>
<dbReference type="Gene3D" id="3.40.50.180">
    <property type="entry name" value="Methylesterase CheB, C-terminal domain"/>
    <property type="match status" value="1"/>
</dbReference>
<evidence type="ECO:0000259" key="5">
    <source>
        <dbReference type="PROSITE" id="PS50122"/>
    </source>
</evidence>
<dbReference type="GO" id="GO:0008984">
    <property type="term" value="F:protein-glutamate methylesterase activity"/>
    <property type="evidence" value="ECO:0007669"/>
    <property type="project" value="UniProtKB-EC"/>
</dbReference>